<keyword evidence="4" id="KW-1185">Reference proteome</keyword>
<dbReference type="Proteomes" id="UP000077266">
    <property type="component" value="Unassembled WGS sequence"/>
</dbReference>
<sequence length="775" mass="85864">MSENARVWTVYRDEAAIRDEAMLDGWNKTLDILLIFAGLFSAVATAFIVESYKLLQPDYTEYAARALYVLASSANASTGLDLPVLRDPSGLGSTKIERPMRRALLATGRVAGDRMPNFDPSARSTAGNDWGARSHLLWALSPVKDPSHRDIWAILGRPIRVIVSTVLIAPRVLPITFQVIARTVRTLPTRLYYEAEMRNPRAVELVVTEEHAIIQRSSARLDASAVRWIILQCSAPEVLAVACQAPAALHPSSPTAIAMRENLELIHTIGKLAMRSFGHGGGSVTDRPDLLKYARATLGLRGGWHWYRSVRVGAWVHTVDAYDSAILSTVNEFHHRDPLRTRRLRKLLTNPTGALQALQDNASFRHPFLTSTVLQVLHSPSVYFWNQLRLVAGLDATALDVYDVDDIARTLNNSIERPEHEEHKLCNSCCVADLVCEIMLLSDPTQLDPDPELRDPGLDADELKYLFVQITRFPWRWEGRKSSYPVNNIWRVAASANSLDAWPAVAVATFATFFAQSVTASGVVSHSVNGTELTSACLNLIRVGRTLKESESYLWPRVVESVARALNEVYFASGSAYTDSMNSNRVSHSIRARIDSAACSASTPTIAITGPLFLLHSQPGFSSPWQLIVESLPELSRSGDEHAVLNLADTLASHLCSYTRLGLPGAERMIVELSVHEWGVPLLKSLMSMPLRNEYGKVGVYLDAVAHCIELDRNWWPSLLAQVELLEDGYRNDEVKIFARELDAKIRRGKLRACKTCLPRRTTPLAVGGSAEDEV</sequence>
<evidence type="ECO:0000313" key="4">
    <source>
        <dbReference type="Proteomes" id="UP000077266"/>
    </source>
</evidence>
<feature type="domain" description="DUF6535" evidence="2">
    <location>
        <begin position="8"/>
        <end position="75"/>
    </location>
</feature>
<name>A0A165ATB8_EXIGL</name>
<proteinExistence type="predicted"/>
<evidence type="ECO:0000259" key="2">
    <source>
        <dbReference type="Pfam" id="PF20153"/>
    </source>
</evidence>
<evidence type="ECO:0000256" key="1">
    <source>
        <dbReference type="SAM" id="Phobius"/>
    </source>
</evidence>
<dbReference type="EMBL" id="KV426629">
    <property type="protein sequence ID" value="KZV79385.1"/>
    <property type="molecule type" value="Genomic_DNA"/>
</dbReference>
<gene>
    <name evidence="3" type="ORF">EXIGLDRAFT_757013</name>
</gene>
<evidence type="ECO:0000313" key="3">
    <source>
        <dbReference type="EMBL" id="KZV79385.1"/>
    </source>
</evidence>
<keyword evidence="1" id="KW-1133">Transmembrane helix</keyword>
<feature type="transmembrane region" description="Helical" evidence="1">
    <location>
        <begin position="32"/>
        <end position="49"/>
    </location>
</feature>
<dbReference type="AlphaFoldDB" id="A0A165ATB8"/>
<dbReference type="InParanoid" id="A0A165ATB8"/>
<reference evidence="3 4" key="1">
    <citation type="journal article" date="2016" name="Mol. Biol. Evol.">
        <title>Comparative Genomics of Early-Diverging Mushroom-Forming Fungi Provides Insights into the Origins of Lignocellulose Decay Capabilities.</title>
        <authorList>
            <person name="Nagy L.G."/>
            <person name="Riley R."/>
            <person name="Tritt A."/>
            <person name="Adam C."/>
            <person name="Daum C."/>
            <person name="Floudas D."/>
            <person name="Sun H."/>
            <person name="Yadav J.S."/>
            <person name="Pangilinan J."/>
            <person name="Larsson K.H."/>
            <person name="Matsuura K."/>
            <person name="Barry K."/>
            <person name="Labutti K."/>
            <person name="Kuo R."/>
            <person name="Ohm R.A."/>
            <person name="Bhattacharya S.S."/>
            <person name="Shirouzu T."/>
            <person name="Yoshinaga Y."/>
            <person name="Martin F.M."/>
            <person name="Grigoriev I.V."/>
            <person name="Hibbett D.S."/>
        </authorList>
    </citation>
    <scope>NUCLEOTIDE SEQUENCE [LARGE SCALE GENOMIC DNA]</scope>
    <source>
        <strain evidence="3 4">HHB12029</strain>
    </source>
</reference>
<keyword evidence="1" id="KW-0812">Transmembrane</keyword>
<dbReference type="Pfam" id="PF20153">
    <property type="entry name" value="DUF6535"/>
    <property type="match status" value="1"/>
</dbReference>
<organism evidence="3 4">
    <name type="scientific">Exidia glandulosa HHB12029</name>
    <dbReference type="NCBI Taxonomy" id="1314781"/>
    <lineage>
        <taxon>Eukaryota</taxon>
        <taxon>Fungi</taxon>
        <taxon>Dikarya</taxon>
        <taxon>Basidiomycota</taxon>
        <taxon>Agaricomycotina</taxon>
        <taxon>Agaricomycetes</taxon>
        <taxon>Auriculariales</taxon>
        <taxon>Exidiaceae</taxon>
        <taxon>Exidia</taxon>
    </lineage>
</organism>
<keyword evidence="1" id="KW-0472">Membrane</keyword>
<protein>
    <recommendedName>
        <fullName evidence="2">DUF6535 domain-containing protein</fullName>
    </recommendedName>
</protein>
<accession>A0A165ATB8</accession>
<dbReference type="InterPro" id="IPR045338">
    <property type="entry name" value="DUF6535"/>
</dbReference>